<dbReference type="PANTHER" id="PTHR43687">
    <property type="entry name" value="ADENYLYLSULFATE REDUCTASE, BETA SUBUNIT"/>
    <property type="match status" value="1"/>
</dbReference>
<evidence type="ECO:0000259" key="5">
    <source>
        <dbReference type="PROSITE" id="PS51379"/>
    </source>
</evidence>
<dbReference type="Pfam" id="PF13237">
    <property type="entry name" value="Fer4_10"/>
    <property type="match status" value="1"/>
</dbReference>
<dbReference type="RefSeq" id="WP_128466567.1">
    <property type="nucleotide sequence ID" value="NZ_CP035108.1"/>
</dbReference>
<accession>A0A410JZ05</accession>
<dbReference type="AlphaFoldDB" id="A0A410JZ05"/>
<dbReference type="PROSITE" id="PS51379">
    <property type="entry name" value="4FE4S_FER_2"/>
    <property type="match status" value="2"/>
</dbReference>
<dbReference type="GO" id="GO:0046872">
    <property type="term" value="F:metal ion binding"/>
    <property type="evidence" value="ECO:0007669"/>
    <property type="project" value="UniProtKB-KW"/>
</dbReference>
<name>A0A410JZ05_9BACT</name>
<dbReference type="InterPro" id="IPR017896">
    <property type="entry name" value="4Fe4S_Fe-S-bd"/>
</dbReference>
<dbReference type="PANTHER" id="PTHR43687:SF1">
    <property type="entry name" value="FERREDOXIN III"/>
    <property type="match status" value="1"/>
</dbReference>
<sequence>MSTRVVIDEDKCTGCGLCVIVCGASLIYMDNDKAKTKRYFCIPSDCVKCVEACPVNAITLLA</sequence>
<dbReference type="GO" id="GO:0051539">
    <property type="term" value="F:4 iron, 4 sulfur cluster binding"/>
    <property type="evidence" value="ECO:0007669"/>
    <property type="project" value="UniProtKB-KW"/>
</dbReference>
<protein>
    <submittedName>
        <fullName evidence="6">4Fe-4S dicluster domain-containing protein</fullName>
    </submittedName>
</protein>
<dbReference type="EMBL" id="CP035108">
    <property type="protein sequence ID" value="QAR33281.1"/>
    <property type="molecule type" value="Genomic_DNA"/>
</dbReference>
<evidence type="ECO:0000313" key="7">
    <source>
        <dbReference type="Proteomes" id="UP000287502"/>
    </source>
</evidence>
<gene>
    <name evidence="6" type="ORF">EP073_07665</name>
</gene>
<dbReference type="InterPro" id="IPR050572">
    <property type="entry name" value="Fe-S_Ferredoxin"/>
</dbReference>
<dbReference type="Gene3D" id="3.30.70.20">
    <property type="match status" value="1"/>
</dbReference>
<dbReference type="Proteomes" id="UP000287502">
    <property type="component" value="Chromosome"/>
</dbReference>
<keyword evidence="2" id="KW-0479">Metal-binding</keyword>
<evidence type="ECO:0000256" key="3">
    <source>
        <dbReference type="ARBA" id="ARBA00023004"/>
    </source>
</evidence>
<keyword evidence="1" id="KW-0004">4Fe-4S</keyword>
<organism evidence="6 7">
    <name type="scientific">Geovibrio thiophilus</name>
    <dbReference type="NCBI Taxonomy" id="139438"/>
    <lineage>
        <taxon>Bacteria</taxon>
        <taxon>Pseudomonadati</taxon>
        <taxon>Deferribacterota</taxon>
        <taxon>Deferribacteres</taxon>
        <taxon>Deferribacterales</taxon>
        <taxon>Geovibrionaceae</taxon>
        <taxon>Geovibrio</taxon>
    </lineage>
</organism>
<dbReference type="SUPFAM" id="SSF54862">
    <property type="entry name" value="4Fe-4S ferredoxins"/>
    <property type="match status" value="1"/>
</dbReference>
<proteinExistence type="predicted"/>
<dbReference type="OrthoDB" id="9770306at2"/>
<dbReference type="KEGG" id="gtl:EP073_07665"/>
<keyword evidence="7" id="KW-1185">Reference proteome</keyword>
<evidence type="ECO:0000256" key="4">
    <source>
        <dbReference type="ARBA" id="ARBA00023014"/>
    </source>
</evidence>
<reference evidence="6 7" key="1">
    <citation type="submission" date="2019-01" db="EMBL/GenBank/DDBJ databases">
        <title>Geovibrio thiophilus DSM 11263, complete genome.</title>
        <authorList>
            <person name="Spring S."/>
            <person name="Bunk B."/>
            <person name="Sproer C."/>
        </authorList>
    </citation>
    <scope>NUCLEOTIDE SEQUENCE [LARGE SCALE GENOMIC DNA]</scope>
    <source>
        <strain evidence="6 7">DSM 11263</strain>
    </source>
</reference>
<evidence type="ECO:0000313" key="6">
    <source>
        <dbReference type="EMBL" id="QAR33281.1"/>
    </source>
</evidence>
<feature type="domain" description="4Fe-4S ferredoxin-type" evidence="5">
    <location>
        <begin position="3"/>
        <end position="32"/>
    </location>
</feature>
<feature type="domain" description="4Fe-4S ferredoxin-type" evidence="5">
    <location>
        <begin position="41"/>
        <end position="62"/>
    </location>
</feature>
<keyword evidence="3" id="KW-0408">Iron</keyword>
<dbReference type="InterPro" id="IPR017900">
    <property type="entry name" value="4Fe4S_Fe_S_CS"/>
</dbReference>
<keyword evidence="4" id="KW-0411">Iron-sulfur</keyword>
<evidence type="ECO:0000256" key="2">
    <source>
        <dbReference type="ARBA" id="ARBA00022723"/>
    </source>
</evidence>
<dbReference type="PROSITE" id="PS00198">
    <property type="entry name" value="4FE4S_FER_1"/>
    <property type="match status" value="1"/>
</dbReference>
<evidence type="ECO:0000256" key="1">
    <source>
        <dbReference type="ARBA" id="ARBA00022485"/>
    </source>
</evidence>